<organism evidence="1 2">
    <name type="scientific">Ensete ventricosum</name>
    <name type="common">Abyssinian banana</name>
    <name type="synonym">Musa ensete</name>
    <dbReference type="NCBI Taxonomy" id="4639"/>
    <lineage>
        <taxon>Eukaryota</taxon>
        <taxon>Viridiplantae</taxon>
        <taxon>Streptophyta</taxon>
        <taxon>Embryophyta</taxon>
        <taxon>Tracheophyta</taxon>
        <taxon>Spermatophyta</taxon>
        <taxon>Magnoliopsida</taxon>
        <taxon>Liliopsida</taxon>
        <taxon>Zingiberales</taxon>
        <taxon>Musaceae</taxon>
        <taxon>Ensete</taxon>
    </lineage>
</organism>
<sequence>MYLLKVLCDQNTTKLWSLRSRKSIQAYVTSDDKQPATFIRAHPTFPHSIQFAHACYYQPSHLILQSTALLPES</sequence>
<protein>
    <submittedName>
        <fullName evidence="1">Uncharacterized protein</fullName>
    </submittedName>
</protein>
<comment type="caution">
    <text evidence="1">The sequence shown here is derived from an EMBL/GenBank/DDBJ whole genome shotgun (WGS) entry which is preliminary data.</text>
</comment>
<reference evidence="1 2" key="1">
    <citation type="submission" date="2022-12" db="EMBL/GenBank/DDBJ databases">
        <title>Chromosome-scale assembly of the Ensete ventricosum genome.</title>
        <authorList>
            <person name="Dussert Y."/>
            <person name="Stocks J."/>
            <person name="Wendawek A."/>
            <person name="Woldeyes F."/>
            <person name="Nichols R.A."/>
            <person name="Borrell J.S."/>
        </authorList>
    </citation>
    <scope>NUCLEOTIDE SEQUENCE [LARGE SCALE GENOMIC DNA]</scope>
    <source>
        <strain evidence="2">cv. Maze</strain>
        <tissue evidence="1">Seeds</tissue>
    </source>
</reference>
<dbReference type="AlphaFoldDB" id="A0AAV8RZX1"/>
<name>A0AAV8RZX1_ENSVE</name>
<keyword evidence="2" id="KW-1185">Reference proteome</keyword>
<gene>
    <name evidence="1" type="ORF">OPV22_003135</name>
</gene>
<dbReference type="EMBL" id="JAQQAF010000001">
    <property type="protein sequence ID" value="KAJ8512701.1"/>
    <property type="molecule type" value="Genomic_DNA"/>
</dbReference>
<evidence type="ECO:0000313" key="2">
    <source>
        <dbReference type="Proteomes" id="UP001222027"/>
    </source>
</evidence>
<accession>A0AAV8RZX1</accession>
<dbReference type="Proteomes" id="UP001222027">
    <property type="component" value="Unassembled WGS sequence"/>
</dbReference>
<proteinExistence type="predicted"/>
<evidence type="ECO:0000313" key="1">
    <source>
        <dbReference type="EMBL" id="KAJ8512701.1"/>
    </source>
</evidence>